<dbReference type="SUPFAM" id="SSF53474">
    <property type="entry name" value="alpha/beta-Hydrolases"/>
    <property type="match status" value="1"/>
</dbReference>
<dbReference type="InterPro" id="IPR008979">
    <property type="entry name" value="Galactose-bd-like_sf"/>
</dbReference>
<dbReference type="EMBL" id="BAABWN010000016">
    <property type="protein sequence ID" value="GAA6169921.1"/>
    <property type="molecule type" value="Genomic_DNA"/>
</dbReference>
<name>A0ABQ0AE59_9GAMM</name>
<dbReference type="PANTHER" id="PTHR43056">
    <property type="entry name" value="PEPTIDASE S9 PROLYL OLIGOPEPTIDASE"/>
    <property type="match status" value="1"/>
</dbReference>
<dbReference type="Gene3D" id="2.60.120.260">
    <property type="entry name" value="Galactose-binding domain-like"/>
    <property type="match status" value="1"/>
</dbReference>
<accession>A0ABQ0AE59</accession>
<dbReference type="Pfam" id="PF08530">
    <property type="entry name" value="PepX_C"/>
    <property type="match status" value="1"/>
</dbReference>
<proteinExistence type="predicted"/>
<protein>
    <submittedName>
        <fullName evidence="4">CocE/NonD family hydrolase</fullName>
    </submittedName>
</protein>
<feature type="domain" description="Xaa-Pro dipeptidyl-peptidase C-terminal" evidence="3">
    <location>
        <begin position="372"/>
        <end position="617"/>
    </location>
</feature>
<dbReference type="InterPro" id="IPR000383">
    <property type="entry name" value="Xaa-Pro-like_dom"/>
</dbReference>
<dbReference type="Gene3D" id="1.10.3020.10">
    <property type="entry name" value="alpha-amino acid ester hydrolase ( Helical cap domain)"/>
    <property type="match status" value="1"/>
</dbReference>
<reference evidence="4 5" key="1">
    <citation type="submission" date="2024-04" db="EMBL/GenBank/DDBJ databases">
        <title>Draft genome sequence of Sessilibacter corallicola NBRC 116591.</title>
        <authorList>
            <person name="Miyakawa T."/>
            <person name="Kusuya Y."/>
            <person name="Miura T."/>
        </authorList>
    </citation>
    <scope>NUCLEOTIDE SEQUENCE [LARGE SCALE GENOMIC DNA]</scope>
    <source>
        <strain evidence="4 5">KU-00831-HH</strain>
    </source>
</reference>
<dbReference type="InterPro" id="IPR005674">
    <property type="entry name" value="CocE/Ser_esterase"/>
</dbReference>
<evidence type="ECO:0000256" key="2">
    <source>
        <dbReference type="SAM" id="SignalP"/>
    </source>
</evidence>
<dbReference type="RefSeq" id="WP_233090143.1">
    <property type="nucleotide sequence ID" value="NZ_BAABWN010000016.1"/>
</dbReference>
<gene>
    <name evidence="4" type="ORF">NBRC116591_37330</name>
</gene>
<dbReference type="InterPro" id="IPR029058">
    <property type="entry name" value="AB_hydrolase_fold"/>
</dbReference>
<dbReference type="InterPro" id="IPR050585">
    <property type="entry name" value="Xaa-Pro_dipeptidyl-ppase/CocE"/>
</dbReference>
<dbReference type="Proteomes" id="UP001465153">
    <property type="component" value="Unassembled WGS sequence"/>
</dbReference>
<evidence type="ECO:0000313" key="5">
    <source>
        <dbReference type="Proteomes" id="UP001465153"/>
    </source>
</evidence>
<keyword evidence="2" id="KW-0732">Signal</keyword>
<dbReference type="Pfam" id="PF02129">
    <property type="entry name" value="Peptidase_S15"/>
    <property type="match status" value="1"/>
</dbReference>
<dbReference type="NCBIfam" id="TIGR00976">
    <property type="entry name" value="CocE_NonD"/>
    <property type="match status" value="1"/>
</dbReference>
<organism evidence="4 5">
    <name type="scientific">Sessilibacter corallicola</name>
    <dbReference type="NCBI Taxonomy" id="2904075"/>
    <lineage>
        <taxon>Bacteria</taxon>
        <taxon>Pseudomonadati</taxon>
        <taxon>Pseudomonadota</taxon>
        <taxon>Gammaproteobacteria</taxon>
        <taxon>Cellvibrionales</taxon>
        <taxon>Cellvibrionaceae</taxon>
        <taxon>Sessilibacter</taxon>
    </lineage>
</organism>
<keyword evidence="1 4" id="KW-0378">Hydrolase</keyword>
<dbReference type="SMART" id="SM00939">
    <property type="entry name" value="PepX_C"/>
    <property type="match status" value="1"/>
</dbReference>
<comment type="caution">
    <text evidence="4">The sequence shown here is derived from an EMBL/GenBank/DDBJ whole genome shotgun (WGS) entry which is preliminary data.</text>
</comment>
<dbReference type="SUPFAM" id="SSF49785">
    <property type="entry name" value="Galactose-binding domain-like"/>
    <property type="match status" value="1"/>
</dbReference>
<dbReference type="Gene3D" id="3.40.50.1820">
    <property type="entry name" value="alpha/beta hydrolase"/>
    <property type="match status" value="1"/>
</dbReference>
<dbReference type="InterPro" id="IPR013736">
    <property type="entry name" value="Xaa-Pro_dipept_C"/>
</dbReference>
<evidence type="ECO:0000313" key="4">
    <source>
        <dbReference type="EMBL" id="GAA6169921.1"/>
    </source>
</evidence>
<evidence type="ECO:0000259" key="3">
    <source>
        <dbReference type="SMART" id="SM00939"/>
    </source>
</evidence>
<sequence length="649" mass="70508">MFGLKNLRSILAGAALALVPLQDALATNNWTTSGTRNELAEPNQIVTSGADTWQDYDRPEDYPNIVRLPMDTIVLDDGIELAAFVTLPADEFGNPIDEEFPTILVISDYNVTLGNLVSEVSPSLGIVLGAADPYLVKRGYATISIDGRGTGNSSGVWDAWGSSQGDYEQIIEWILDQPWTNGDLAVRGISDLGIQALFAAETAHPAIKAVFSIVPAADTYRDTAFTGGAGNLLFISTWLSLTTLASVANPDLILDPASGFPVVANVLANSFLEFQLPIFTQALLGDNALNNDGPFWETRSPIARLDQVQAPTFVVGAVHDIFQRGVPMLYEQLKTQVDSRLMILPGTHFEAILTTVSPNGSFGLPPTNHIELQWYDQYLRGIDARVEDIPQVTQYMVGLDQMATSTDWPVPEAEATRLYFQPFGGLKESKASLFGGDETVYAFPAGGLCSISSAQWSLGILGFIPLECFEDNSFTEKFFNVIYQTSPMDEDFAINGPIQADVYASTTNFAGLVSVRVDDVAPNGTVTPITNGLINMKHRATDNSRSRTLNGETIQPWHTFSESDESVVIPNITAKFPIEIQPTSAVIKKGHRLRVAVGPSNLPQGTIFGAEGLLQLLPTWLTVENNRWYPSSIVLPVVPNDSFTLVPTE</sequence>
<keyword evidence="5" id="KW-1185">Reference proteome</keyword>
<dbReference type="GO" id="GO:0016787">
    <property type="term" value="F:hydrolase activity"/>
    <property type="evidence" value="ECO:0007669"/>
    <property type="project" value="UniProtKB-KW"/>
</dbReference>
<dbReference type="PANTHER" id="PTHR43056:SF10">
    <property type="entry name" value="COCE_NOND FAMILY, PUTATIVE (AFU_ORTHOLOGUE AFUA_7G00600)-RELATED"/>
    <property type="match status" value="1"/>
</dbReference>
<evidence type="ECO:0000256" key="1">
    <source>
        <dbReference type="ARBA" id="ARBA00022801"/>
    </source>
</evidence>
<feature type="signal peptide" evidence="2">
    <location>
        <begin position="1"/>
        <end position="26"/>
    </location>
</feature>
<feature type="chain" id="PRO_5047281469" evidence="2">
    <location>
        <begin position="27"/>
        <end position="649"/>
    </location>
</feature>